<evidence type="ECO:0000313" key="3">
    <source>
        <dbReference type="Proteomes" id="UP001057375"/>
    </source>
</evidence>
<dbReference type="Proteomes" id="UP001057375">
    <property type="component" value="Unassembled WGS sequence"/>
</dbReference>
<gene>
    <name evidence="2" type="ORF">ADUPG1_007002</name>
</gene>
<organism evidence="2 3">
    <name type="scientific">Aduncisulcus paluster</name>
    <dbReference type="NCBI Taxonomy" id="2918883"/>
    <lineage>
        <taxon>Eukaryota</taxon>
        <taxon>Metamonada</taxon>
        <taxon>Carpediemonas-like organisms</taxon>
        <taxon>Aduncisulcus</taxon>
    </lineage>
</organism>
<evidence type="ECO:0000256" key="1">
    <source>
        <dbReference type="SAM" id="Coils"/>
    </source>
</evidence>
<dbReference type="PANTHER" id="PTHR10476">
    <property type="entry name" value="CHARGED MULTIVESICULAR BODY PROTEIN"/>
    <property type="match status" value="1"/>
</dbReference>
<sequence length="200" mass="21752">MGPKQSQPTMDDFAFELKMNSKQLQREASKAKQDEAKYKTKVLACIKEGDRATAEIHAQSCIRCKQQALKMTRLGARMEAVAMQLKSAAVMQGTAQMMGQTAGMLSSAMASMDMEQLGRIMDKCEEQFEELEIKSRVMDDALGKQAITGASSQSVGQMMTEIAEEAKIDLATALPGVGVGDASTISEEKKAVMPPMPEFE</sequence>
<protein>
    <submittedName>
        <fullName evidence="2">Snf7 family like protein</fullName>
    </submittedName>
</protein>
<accession>A0ABQ5KPU6</accession>
<feature type="coiled-coil region" evidence="1">
    <location>
        <begin position="14"/>
        <end position="41"/>
    </location>
</feature>
<name>A0ABQ5KPU6_9EUKA</name>
<evidence type="ECO:0000313" key="2">
    <source>
        <dbReference type="EMBL" id="GKT32965.1"/>
    </source>
</evidence>
<dbReference type="Pfam" id="PF03357">
    <property type="entry name" value="Snf7"/>
    <property type="match status" value="1"/>
</dbReference>
<dbReference type="EMBL" id="BQXS01010099">
    <property type="protein sequence ID" value="GKT32965.1"/>
    <property type="molecule type" value="Genomic_DNA"/>
</dbReference>
<proteinExistence type="predicted"/>
<dbReference type="InterPro" id="IPR005024">
    <property type="entry name" value="Snf7_fam"/>
</dbReference>
<reference evidence="2" key="1">
    <citation type="submission" date="2022-03" db="EMBL/GenBank/DDBJ databases">
        <title>Draft genome sequence of Aduncisulcus paluster, a free-living microaerophilic Fornicata.</title>
        <authorList>
            <person name="Yuyama I."/>
            <person name="Kume K."/>
            <person name="Tamura T."/>
            <person name="Inagaki Y."/>
            <person name="Hashimoto T."/>
        </authorList>
    </citation>
    <scope>NUCLEOTIDE SEQUENCE</scope>
    <source>
        <strain evidence="2">NY0171</strain>
    </source>
</reference>
<dbReference type="Gene3D" id="6.10.140.1230">
    <property type="match status" value="1"/>
</dbReference>
<keyword evidence="3" id="KW-1185">Reference proteome</keyword>
<keyword evidence="1" id="KW-0175">Coiled coil</keyword>
<comment type="caution">
    <text evidence="2">The sequence shown here is derived from an EMBL/GenBank/DDBJ whole genome shotgun (WGS) entry which is preliminary data.</text>
</comment>